<accession>A0A9X4ID47</accession>
<dbReference type="AlphaFoldDB" id="A0A9X4ID47"/>
<protein>
    <submittedName>
        <fullName evidence="1">Uncharacterized protein</fullName>
    </submittedName>
</protein>
<sequence length="282" mass="31549">MPRLEKVAGLFERTPMWCAYTGRKLKARCQITAWDTPRRDGMTTIRRTFTLRPGDTLPKRNAVIVGGQTWIVSKIPNIDTWGVHNSRAGYVAQYAEPGLVARTEEVLSGGGLPVYMSRVWVKDVKDIMTTSETQGQYYVYYTHGEPVEEGEFIDICGRLHIVRNLVSGTAGLMIAEVNELERDCVVDVLVQSEGVYDPVTETYENGDDALFKAVMMTWKDDYAHELASRAPEHTGDKRLRIAAADAGRVAQDARLVVDGAEYVVVEIDRRKHGAVSVSIRRV</sequence>
<dbReference type="EMBL" id="JAPQFL010000001">
    <property type="protein sequence ID" value="MDD9326743.1"/>
    <property type="molecule type" value="Genomic_DNA"/>
</dbReference>
<dbReference type="EMBL" id="CP146598">
    <property type="protein sequence ID" value="WWY03165.1"/>
    <property type="molecule type" value="Genomic_DNA"/>
</dbReference>
<proteinExistence type="predicted"/>
<dbReference type="RefSeq" id="WP_274584090.1">
    <property type="nucleotide sequence ID" value="NZ_CP146598.1"/>
</dbReference>
<evidence type="ECO:0000313" key="1">
    <source>
        <dbReference type="EMBL" id="MDD9326743.1"/>
    </source>
</evidence>
<reference evidence="1" key="1">
    <citation type="submission" date="2022-10" db="EMBL/GenBank/DDBJ databases">
        <authorList>
            <person name="Boutroux M."/>
        </authorList>
    </citation>
    <scope>NUCLEOTIDE SEQUENCE</scope>
    <source>
        <strain evidence="1">51.81</strain>
    </source>
</reference>
<gene>
    <name evidence="1" type="ORF">ORY91_000110</name>
    <name evidence="2" type="ORF">V9W64_10865</name>
</gene>
<evidence type="ECO:0000313" key="3">
    <source>
        <dbReference type="Proteomes" id="UP001149607"/>
    </source>
</evidence>
<evidence type="ECO:0000313" key="2">
    <source>
        <dbReference type="EMBL" id="WWY03165.1"/>
    </source>
</evidence>
<keyword evidence="3" id="KW-1185">Reference proteome</keyword>
<reference evidence="2" key="2">
    <citation type="submission" date="2024-02" db="EMBL/GenBank/DDBJ databases">
        <title>Neisseria leonii sp. nov.</title>
        <authorList>
            <person name="Boutroux M."/>
            <person name="Favre-Rochex S."/>
            <person name="Gorgette O."/>
            <person name="Touak G."/>
            <person name="Muhle E."/>
            <person name="Chesneau O."/>
            <person name="Clermont D."/>
            <person name="Rahi P."/>
        </authorList>
    </citation>
    <scope>NUCLEOTIDE SEQUENCE</scope>
    <source>
        <strain evidence="2">51.81</strain>
    </source>
</reference>
<organism evidence="1">
    <name type="scientific">Neisseria leonii</name>
    <dbReference type="NCBI Taxonomy" id="2995413"/>
    <lineage>
        <taxon>Bacteria</taxon>
        <taxon>Pseudomonadati</taxon>
        <taxon>Pseudomonadota</taxon>
        <taxon>Betaproteobacteria</taxon>
        <taxon>Neisseriales</taxon>
        <taxon>Neisseriaceae</taxon>
        <taxon>Neisseria</taxon>
    </lineage>
</organism>
<name>A0A9X4ID47_9NEIS</name>
<dbReference type="Proteomes" id="UP001149607">
    <property type="component" value="Chromosome"/>
</dbReference>